<dbReference type="Proteomes" id="UP000688137">
    <property type="component" value="Unassembled WGS sequence"/>
</dbReference>
<reference evidence="4" key="1">
    <citation type="submission" date="2021-01" db="EMBL/GenBank/DDBJ databases">
        <authorList>
            <consortium name="Genoscope - CEA"/>
            <person name="William W."/>
        </authorList>
    </citation>
    <scope>NUCLEOTIDE SEQUENCE</scope>
</reference>
<feature type="compositionally biased region" description="Low complexity" evidence="1">
    <location>
        <begin position="1299"/>
        <end position="1316"/>
    </location>
</feature>
<feature type="domain" description="NACHT" evidence="2">
    <location>
        <begin position="438"/>
        <end position="585"/>
    </location>
</feature>
<dbReference type="OMA" id="DYMTNAP"/>
<evidence type="ECO:0008006" key="6">
    <source>
        <dbReference type="Google" id="ProtNLM"/>
    </source>
</evidence>
<dbReference type="InterPro" id="IPR007111">
    <property type="entry name" value="NACHT_NTPase"/>
</dbReference>
<protein>
    <recommendedName>
        <fullName evidence="6">CHAT domain-containing protein</fullName>
    </recommendedName>
</protein>
<feature type="region of interest" description="Disordered" evidence="1">
    <location>
        <begin position="1287"/>
        <end position="1316"/>
    </location>
</feature>
<evidence type="ECO:0000259" key="2">
    <source>
        <dbReference type="Pfam" id="PF05729"/>
    </source>
</evidence>
<keyword evidence="5" id="KW-1185">Reference proteome</keyword>
<accession>A0A8S1Q9H1</accession>
<dbReference type="Pfam" id="PF05729">
    <property type="entry name" value="NACHT"/>
    <property type="match status" value="1"/>
</dbReference>
<feature type="compositionally biased region" description="Low complexity" evidence="1">
    <location>
        <begin position="1351"/>
        <end position="1378"/>
    </location>
</feature>
<feature type="region of interest" description="Disordered" evidence="1">
    <location>
        <begin position="1341"/>
        <end position="1390"/>
    </location>
</feature>
<evidence type="ECO:0000256" key="1">
    <source>
        <dbReference type="SAM" id="MobiDB-lite"/>
    </source>
</evidence>
<feature type="region of interest" description="Disordered" evidence="1">
    <location>
        <begin position="950"/>
        <end position="969"/>
    </location>
</feature>
<organism evidence="4 5">
    <name type="scientific">Paramecium primaurelia</name>
    <dbReference type="NCBI Taxonomy" id="5886"/>
    <lineage>
        <taxon>Eukaryota</taxon>
        <taxon>Sar</taxon>
        <taxon>Alveolata</taxon>
        <taxon>Ciliophora</taxon>
        <taxon>Intramacronucleata</taxon>
        <taxon>Oligohymenophorea</taxon>
        <taxon>Peniculida</taxon>
        <taxon>Parameciidae</taxon>
        <taxon>Paramecium</taxon>
    </lineage>
</organism>
<feature type="region of interest" description="Disordered" evidence="1">
    <location>
        <begin position="1019"/>
        <end position="1062"/>
    </location>
</feature>
<evidence type="ECO:0000259" key="3">
    <source>
        <dbReference type="Pfam" id="PF12770"/>
    </source>
</evidence>
<comment type="caution">
    <text evidence="4">The sequence shown here is derived from an EMBL/GenBank/DDBJ whole genome shotgun (WGS) entry which is preliminary data.</text>
</comment>
<feature type="domain" description="CHAT" evidence="3">
    <location>
        <begin position="210"/>
        <end position="365"/>
    </location>
</feature>
<name>A0A8S1Q9H1_PARPR</name>
<dbReference type="Pfam" id="PF12770">
    <property type="entry name" value="CHAT"/>
    <property type="match status" value="1"/>
</dbReference>
<proteinExistence type="predicted"/>
<feature type="compositionally biased region" description="Low complexity" evidence="1">
    <location>
        <begin position="958"/>
        <end position="969"/>
    </location>
</feature>
<sequence>MDQEALMKMLQTLMKDQGEIKIGNFVIQQQEPKRNNTTVISHNKPDIPQFSKSQQDIDYITTKPNDFVNDLFFDEPLPDLDQFIEQEVVSNITIDSQTKPNNVQKQLFTKTYQMIDKFSPNLKEEFESALEYDFEQLLKPKTSECSSDTMTTITDTTSSDPLRNFLMSLIPIKSSLTPTKQTQIDFLFLYSQPLLQITNNSTKKVLQKLEINKELNSIKEVFIDVKAEIKFMATPARMDRFGEALDLNPKALHYAGHGIYMESNQQSYLLFEQLHGVAQLVSANQILLCLQKLKSPILFVFVASCHSKLIGEVFHQAGAEHVICVHTKEQIMDEACCVFARSFYHGLIKGQQTVCQAFLAAKNQVKVEGRFPYAEENKFLLLTKTLHQCSTWLLREGEFKDLTPQQNQNNLPSLVPNFTGRSQQMQEVMDKIIQNQLINIKGVLGIGKSALLKEISIYIAQRNIFKNGVVYIQLNQCDSFDSVASRFAQIFMPNLTLQSNYEIKQLMVTQIIQTIKNQEFLLILDNCDLIMHSNDRDVFVDFLELILANCKCHLCITSRSEILQQGRVIKIEGLPQEESAQLFIHSSSREITIPEVEELLGCNDLLNKYTWNDKLLIQKFSNHALFQILDGHPQGIILSSGLLENYTLKELYQQLSYKQLMDLPISSRVTEEERRSLRVSLNLSWANLVERYEKAAIFFGMLGLLPCGIYNDELNDVWGPGWEKLATQLIKSSLLLQNKKNTKTHYCLYNFTIKFAESKLDSKQKRVYHHNIVKLLLKKSQIYYTQIGTQAHDINNQPNDDFLAIEQNIKSAIFREFEIISNGQFEIEPQKQENKNEENDDETFNLPLTKENLEMMQKKYENNSQKSHLSSKVGFTGSVISSFKFDQISDDYMTNAPKRKSFSIAKVGVTISEEEDELQSNKDYSDNGMSINYVESKLFKINSNNVKPELIDDTSNPQECQNQQQFQQSQLHQVIQSDQTQVQKVVDPKCIKSSPNPNPLIQRVTFLDQQIKPIVQEMKKSKNEEDEKQHQPLSKRQAIPKIGDRAKSGKAKEEQTSSAQQPNKKDKIQKLILYYCQILLLQRRYNECLKFINWAYQYFYGDLLFTANIIKTKACVYYMLKEPKKSQQAFKQAKEMFIKKGCTLGVACCEAASGYISLQERSLLQAKVNFENALQFYEQLNHDFGKHFLNRWLLLVKNKISSLKNDRAKHIQQEKMLIENLKQEFKKGIKVDNLIQKKHKGGVFILRWLGDTLSIFIEIATVEDSKQKDIMSILRVVEQNPITNYKRNSKKSEEIEIRPTTVNNPKPTSSSSSTATLKRFNKIQKPPVNNKQLNEIVENAQQEEDPINTSLQQLQKQQQQQQQQQPQKLQVKKNVQLQMMPCQKKTTKNQ</sequence>
<evidence type="ECO:0000313" key="4">
    <source>
        <dbReference type="EMBL" id="CAD8112386.1"/>
    </source>
</evidence>
<dbReference type="InterPro" id="IPR024983">
    <property type="entry name" value="CHAT_dom"/>
</dbReference>
<evidence type="ECO:0000313" key="5">
    <source>
        <dbReference type="Proteomes" id="UP000688137"/>
    </source>
</evidence>
<feature type="compositionally biased region" description="Basic and acidic residues" evidence="1">
    <location>
        <begin position="1042"/>
        <end position="1055"/>
    </location>
</feature>
<dbReference type="PANTHER" id="PTHR47691">
    <property type="entry name" value="REGULATOR-RELATED"/>
    <property type="match status" value="1"/>
</dbReference>
<dbReference type="PANTHER" id="PTHR47691:SF3">
    <property type="entry name" value="HTH-TYPE TRANSCRIPTIONAL REGULATOR RV0890C-RELATED"/>
    <property type="match status" value="1"/>
</dbReference>
<gene>
    <name evidence="4" type="ORF">PPRIM_AZ9-3.1.T1510049</name>
</gene>
<feature type="compositionally biased region" description="Basic and acidic residues" evidence="1">
    <location>
        <begin position="1019"/>
        <end position="1030"/>
    </location>
</feature>
<dbReference type="EMBL" id="CAJJDM010000156">
    <property type="protein sequence ID" value="CAD8112386.1"/>
    <property type="molecule type" value="Genomic_DNA"/>
</dbReference>